<dbReference type="RefSeq" id="WP_117994211.1">
    <property type="nucleotide sequence ID" value="NZ_QRXR01000015.1"/>
</dbReference>
<evidence type="ECO:0000256" key="1">
    <source>
        <dbReference type="SAM" id="Phobius"/>
    </source>
</evidence>
<keyword evidence="1" id="KW-1133">Transmembrane helix</keyword>
<evidence type="ECO:0000313" key="3">
    <source>
        <dbReference type="Proteomes" id="UP000283765"/>
    </source>
</evidence>
<proteinExistence type="predicted"/>
<feature type="transmembrane region" description="Helical" evidence="1">
    <location>
        <begin position="6"/>
        <end position="27"/>
    </location>
</feature>
<dbReference type="EMBL" id="QRXR01000015">
    <property type="protein sequence ID" value="RGU23077.1"/>
    <property type="molecule type" value="Genomic_DNA"/>
</dbReference>
<reference evidence="2 3" key="1">
    <citation type="submission" date="2018-08" db="EMBL/GenBank/DDBJ databases">
        <title>A genome reference for cultivated species of the human gut microbiota.</title>
        <authorList>
            <person name="Zou Y."/>
            <person name="Xue W."/>
            <person name="Luo G."/>
        </authorList>
    </citation>
    <scope>NUCLEOTIDE SEQUENCE [LARGE SCALE GENOMIC DNA]</scope>
    <source>
        <strain evidence="2 3">AF17-27</strain>
    </source>
</reference>
<evidence type="ECO:0000313" key="2">
    <source>
        <dbReference type="EMBL" id="RGU23077.1"/>
    </source>
</evidence>
<organism evidence="2 3">
    <name type="scientific">Agathobacter rectalis</name>
    <dbReference type="NCBI Taxonomy" id="39491"/>
    <lineage>
        <taxon>Bacteria</taxon>
        <taxon>Bacillati</taxon>
        <taxon>Bacillota</taxon>
        <taxon>Clostridia</taxon>
        <taxon>Lachnospirales</taxon>
        <taxon>Lachnospiraceae</taxon>
        <taxon>Agathobacter</taxon>
    </lineage>
</organism>
<keyword evidence="1" id="KW-0812">Transmembrane</keyword>
<sequence>MGMISVFVGAMVGGCFGVIITSLAVAAKRADEQNGVYEIEKRCVPEPAPPVSDERIIRFTDPNGILLFTIPDGACVDLMYGDGERVAGICHYLDQDHAEINGMKWQMTEFALQMQIRGILFSPSMIE</sequence>
<dbReference type="AlphaFoldDB" id="A0A412RKM3"/>
<dbReference type="Proteomes" id="UP000283765">
    <property type="component" value="Unassembled WGS sequence"/>
</dbReference>
<accession>A0A412RKM3</accession>
<evidence type="ECO:0008006" key="4">
    <source>
        <dbReference type="Google" id="ProtNLM"/>
    </source>
</evidence>
<gene>
    <name evidence="2" type="ORF">DWW89_10220</name>
</gene>
<name>A0A412RKM3_9FIRM</name>
<comment type="caution">
    <text evidence="2">The sequence shown here is derived from an EMBL/GenBank/DDBJ whole genome shotgun (WGS) entry which is preliminary data.</text>
</comment>
<keyword evidence="1" id="KW-0472">Membrane</keyword>
<protein>
    <recommendedName>
        <fullName evidence="4">DUF3789 domain-containing protein</fullName>
    </recommendedName>
</protein>